<dbReference type="Pfam" id="PF25213">
    <property type="entry name" value="HVO_A0261_N"/>
    <property type="match status" value="1"/>
</dbReference>
<dbReference type="EMBL" id="SLWS01000002">
    <property type="protein sequence ID" value="TCO62130.1"/>
    <property type="molecule type" value="Genomic_DNA"/>
</dbReference>
<dbReference type="Proteomes" id="UP000295680">
    <property type="component" value="Unassembled WGS sequence"/>
</dbReference>
<proteinExistence type="predicted"/>
<feature type="domain" description="HVO-A0261-like N-terminal" evidence="1">
    <location>
        <begin position="6"/>
        <end position="91"/>
    </location>
</feature>
<reference evidence="2 3" key="1">
    <citation type="submission" date="2019-03" db="EMBL/GenBank/DDBJ databases">
        <title>Genomic Encyclopedia of Type Strains, Phase IV (KMG-IV): sequencing the most valuable type-strain genomes for metagenomic binning, comparative biology and taxonomic classification.</title>
        <authorList>
            <person name="Goeker M."/>
        </authorList>
    </citation>
    <scope>NUCLEOTIDE SEQUENCE [LARGE SCALE GENOMIC DNA]</scope>
    <source>
        <strain evidence="2 3">DSM 45934</strain>
    </source>
</reference>
<organism evidence="2 3">
    <name type="scientific">Actinocrispum wychmicini</name>
    <dbReference type="NCBI Taxonomy" id="1213861"/>
    <lineage>
        <taxon>Bacteria</taxon>
        <taxon>Bacillati</taxon>
        <taxon>Actinomycetota</taxon>
        <taxon>Actinomycetes</taxon>
        <taxon>Pseudonocardiales</taxon>
        <taxon>Pseudonocardiaceae</taxon>
        <taxon>Actinocrispum</taxon>
    </lineage>
</organism>
<dbReference type="InterPro" id="IPR036390">
    <property type="entry name" value="WH_DNA-bd_sf"/>
</dbReference>
<name>A0A4V2S822_9PSEU</name>
<dbReference type="InterPro" id="IPR057527">
    <property type="entry name" value="HVO_A0261-like_N"/>
</dbReference>
<gene>
    <name evidence="2" type="ORF">EV192_102267</name>
</gene>
<accession>A0A4V2S822</accession>
<evidence type="ECO:0000313" key="3">
    <source>
        <dbReference type="Proteomes" id="UP000295680"/>
    </source>
</evidence>
<dbReference type="SUPFAM" id="SSF46785">
    <property type="entry name" value="Winged helix' DNA-binding domain"/>
    <property type="match status" value="1"/>
</dbReference>
<sequence>MAVSRTDLAFLVSQYRAVEILDALARKSLALRDLRVQTHASRRPLARTLRLLGAHGMVRRTHPGSWDRLRPVGRYELTRQGHELADQLSVLDVWTDLYEHYL</sequence>
<keyword evidence="3" id="KW-1185">Reference proteome</keyword>
<protein>
    <submittedName>
        <fullName evidence="2">HxlR family transcriptional regulator</fullName>
    </submittedName>
</protein>
<dbReference type="AlphaFoldDB" id="A0A4V2S822"/>
<dbReference type="Gene3D" id="1.10.10.10">
    <property type="entry name" value="Winged helix-like DNA-binding domain superfamily/Winged helix DNA-binding domain"/>
    <property type="match status" value="1"/>
</dbReference>
<comment type="caution">
    <text evidence="2">The sequence shown here is derived from an EMBL/GenBank/DDBJ whole genome shotgun (WGS) entry which is preliminary data.</text>
</comment>
<dbReference type="InterPro" id="IPR036388">
    <property type="entry name" value="WH-like_DNA-bd_sf"/>
</dbReference>
<evidence type="ECO:0000313" key="2">
    <source>
        <dbReference type="EMBL" id="TCO62130.1"/>
    </source>
</evidence>
<evidence type="ECO:0000259" key="1">
    <source>
        <dbReference type="Pfam" id="PF25213"/>
    </source>
</evidence>